<dbReference type="AlphaFoldDB" id="E9I7Z3"/>
<protein>
    <submittedName>
        <fullName evidence="1">Uncharacterized protein</fullName>
    </submittedName>
</protein>
<dbReference type="InParanoid" id="E9I7Z3"/>
<dbReference type="OrthoDB" id="3429633at2759"/>
<sequence length="302" mass="35224">MPVKNTVFATLLNARKMGRKSKQKNSFIKEKMQNNQATYSADLDAQGDIAPPWEKFPHYDRYTIGWRMGAGETWLGKWRDFIQEMPTDFAVRLAYLRRHPPAPYNWADFVKETLHPELEERLEEDDVDKTYLKELQNLGLIASDIAYPTWLAQQDGVAWPWEFDETPEEVARNWTRYLWFWSRQVAELRLCPDWQLPVVPPVWAACAPALQEAQPGTPDFKQGLLTLTRMLSANKLTPPWQLGLSLNDFADSYEDDMGYVDAFRLWGMSAFDDVEHLQKFLNDTDAPQAWQTWASKHFIMDL</sequence>
<dbReference type="EMBL" id="GL737633">
    <property type="protein sequence ID" value="EFX59887.1"/>
    <property type="molecule type" value="Genomic_DNA"/>
</dbReference>
<evidence type="ECO:0000313" key="2">
    <source>
        <dbReference type="Proteomes" id="UP000000305"/>
    </source>
</evidence>
<accession>E9I7Z3</accession>
<organism evidence="1 2">
    <name type="scientific">Daphnia pulex</name>
    <name type="common">Water flea</name>
    <dbReference type="NCBI Taxonomy" id="6669"/>
    <lineage>
        <taxon>Eukaryota</taxon>
        <taxon>Metazoa</taxon>
        <taxon>Ecdysozoa</taxon>
        <taxon>Arthropoda</taxon>
        <taxon>Crustacea</taxon>
        <taxon>Branchiopoda</taxon>
        <taxon>Diplostraca</taxon>
        <taxon>Cladocera</taxon>
        <taxon>Anomopoda</taxon>
        <taxon>Daphniidae</taxon>
        <taxon>Daphnia</taxon>
    </lineage>
</organism>
<reference evidence="1 2" key="1">
    <citation type="journal article" date="2011" name="Science">
        <title>The ecoresponsive genome of Daphnia pulex.</title>
        <authorList>
            <person name="Colbourne J.K."/>
            <person name="Pfrender M.E."/>
            <person name="Gilbert D."/>
            <person name="Thomas W.K."/>
            <person name="Tucker A."/>
            <person name="Oakley T.H."/>
            <person name="Tokishita S."/>
            <person name="Aerts A."/>
            <person name="Arnold G.J."/>
            <person name="Basu M.K."/>
            <person name="Bauer D.J."/>
            <person name="Caceres C.E."/>
            <person name="Carmel L."/>
            <person name="Casola C."/>
            <person name="Choi J.H."/>
            <person name="Detter J.C."/>
            <person name="Dong Q."/>
            <person name="Dusheyko S."/>
            <person name="Eads B.D."/>
            <person name="Frohlich T."/>
            <person name="Geiler-Samerotte K.A."/>
            <person name="Gerlach D."/>
            <person name="Hatcher P."/>
            <person name="Jogdeo S."/>
            <person name="Krijgsveld J."/>
            <person name="Kriventseva E.V."/>
            <person name="Kultz D."/>
            <person name="Laforsch C."/>
            <person name="Lindquist E."/>
            <person name="Lopez J."/>
            <person name="Manak J.R."/>
            <person name="Muller J."/>
            <person name="Pangilinan J."/>
            <person name="Patwardhan R.P."/>
            <person name="Pitluck S."/>
            <person name="Pritham E.J."/>
            <person name="Rechtsteiner A."/>
            <person name="Rho M."/>
            <person name="Rogozin I.B."/>
            <person name="Sakarya O."/>
            <person name="Salamov A."/>
            <person name="Schaack S."/>
            <person name="Shapiro H."/>
            <person name="Shiga Y."/>
            <person name="Skalitzky C."/>
            <person name="Smith Z."/>
            <person name="Souvorov A."/>
            <person name="Sung W."/>
            <person name="Tang Z."/>
            <person name="Tsuchiya D."/>
            <person name="Tu H."/>
            <person name="Vos H."/>
            <person name="Wang M."/>
            <person name="Wolf Y.I."/>
            <person name="Yamagata H."/>
            <person name="Yamada T."/>
            <person name="Ye Y."/>
            <person name="Shaw J.R."/>
            <person name="Andrews J."/>
            <person name="Crease T.J."/>
            <person name="Tang H."/>
            <person name="Lucas S.M."/>
            <person name="Robertson H.M."/>
            <person name="Bork P."/>
            <person name="Koonin E.V."/>
            <person name="Zdobnov E.M."/>
            <person name="Grigoriev I.V."/>
            <person name="Lynch M."/>
            <person name="Boore J.L."/>
        </authorList>
    </citation>
    <scope>NUCLEOTIDE SEQUENCE [LARGE SCALE GENOMIC DNA]</scope>
</reference>
<dbReference type="KEGG" id="dpx:DAPPUDRAFT_346626"/>
<name>E9I7Z3_DAPPU</name>
<evidence type="ECO:0000313" key="1">
    <source>
        <dbReference type="EMBL" id="EFX59887.1"/>
    </source>
</evidence>
<gene>
    <name evidence="1" type="ORF">DAPPUDRAFT_346626</name>
</gene>
<proteinExistence type="predicted"/>
<keyword evidence="2" id="KW-1185">Reference proteome</keyword>
<dbReference type="Proteomes" id="UP000000305">
    <property type="component" value="Unassembled WGS sequence"/>
</dbReference>
<dbReference type="HOGENOM" id="CLU_993589_0_0_1"/>